<protein>
    <submittedName>
        <fullName evidence="2">Carboxypeptidase-like regulatory domain-containing protein</fullName>
    </submittedName>
</protein>
<feature type="chain" id="PRO_5044705158" evidence="1">
    <location>
        <begin position="19"/>
        <end position="910"/>
    </location>
</feature>
<dbReference type="SUPFAM" id="SSF56935">
    <property type="entry name" value="Porins"/>
    <property type="match status" value="1"/>
</dbReference>
<keyword evidence="2" id="KW-0121">Carboxypeptidase</keyword>
<proteinExistence type="predicted"/>
<reference evidence="2 4" key="1">
    <citation type="submission" date="2023-09" db="EMBL/GenBank/DDBJ databases">
        <title>Flavobacterium sp. a novel bacteria isolate from Pepper rhizosphere.</title>
        <authorList>
            <person name="Peng Y."/>
            <person name="Lee J."/>
        </authorList>
    </citation>
    <scope>NUCLEOTIDE SEQUENCE</scope>
    <source>
        <strain evidence="2">PMR2A8</strain>
        <strain evidence="3 4">PMTSA4</strain>
    </source>
</reference>
<accession>A0AA96EXV0</accession>
<dbReference type="RefSeq" id="WP_313325109.1">
    <property type="nucleotide sequence ID" value="NZ_CP134878.1"/>
</dbReference>
<keyword evidence="1" id="KW-0732">Signal</keyword>
<keyword evidence="4" id="KW-1185">Reference proteome</keyword>
<name>A0AA96EXV0_9FLAO</name>
<evidence type="ECO:0000313" key="2">
    <source>
        <dbReference type="EMBL" id="WNM20017.1"/>
    </source>
</evidence>
<dbReference type="SUPFAM" id="SSF49464">
    <property type="entry name" value="Carboxypeptidase regulatory domain-like"/>
    <property type="match status" value="1"/>
</dbReference>
<evidence type="ECO:0000256" key="1">
    <source>
        <dbReference type="SAM" id="SignalP"/>
    </source>
</evidence>
<keyword evidence="2" id="KW-0378">Hydrolase</keyword>
<organism evidence="2">
    <name type="scientific">Flavobacterium capsici</name>
    <dbReference type="NCBI Taxonomy" id="3075618"/>
    <lineage>
        <taxon>Bacteria</taxon>
        <taxon>Pseudomonadati</taxon>
        <taxon>Bacteroidota</taxon>
        <taxon>Flavobacteriia</taxon>
        <taxon>Flavobacteriales</taxon>
        <taxon>Flavobacteriaceae</taxon>
        <taxon>Flavobacterium</taxon>
    </lineage>
</organism>
<dbReference type="Gene3D" id="2.60.40.1120">
    <property type="entry name" value="Carboxypeptidase-like, regulatory domain"/>
    <property type="match status" value="1"/>
</dbReference>
<dbReference type="EMBL" id="CP134878">
    <property type="protein sequence ID" value="WNM20017.1"/>
    <property type="molecule type" value="Genomic_DNA"/>
</dbReference>
<dbReference type="AlphaFoldDB" id="A0AA96EXV0"/>
<keyword evidence="2" id="KW-0645">Protease</keyword>
<dbReference type="Pfam" id="PF13715">
    <property type="entry name" value="CarbopepD_reg_2"/>
    <property type="match status" value="1"/>
</dbReference>
<dbReference type="InterPro" id="IPR008969">
    <property type="entry name" value="CarboxyPept-like_regulatory"/>
</dbReference>
<dbReference type="KEGG" id="fcj:RN605_12045"/>
<accession>A0AA96J7J7</accession>
<feature type="signal peptide" evidence="1">
    <location>
        <begin position="1"/>
        <end position="18"/>
    </location>
</feature>
<gene>
    <name evidence="3" type="ORF">RN605_12045</name>
    <name evidence="2" type="ORF">RN608_04875</name>
</gene>
<evidence type="ECO:0000313" key="4">
    <source>
        <dbReference type="Proteomes" id="UP001304515"/>
    </source>
</evidence>
<sequence length="910" mass="104087">MKKIILVLITLVSVSSFSQNVRFEGIIQDTNKQPLEMANIMALNQATKAMDAYAITNDKGKFVLNLKANSTYTVKLSYLGMQNKEITVNTLSENISQNITMESGGIDLEGVEIVREMPVSIKGDTIVYNADSFKNGTERKLEDVLKKLPGVEVNADGEVEVEGKKVSKLMVEGKDFFDGDTKLGVKNIPADAIDKVQVLRNYNENSILKGVENNQDNLAMNIKLKDGKKNFWFGDVTAGGGMDDENKFDRFIINPKLFYYNPKYSINLITNFNNIGELPLTIQDYFKFTGGFRSMMSKGGSSFNVLSNDLGLAVLRNNRAKEIDTKFGATNFSYNPSKKWTLSGFGILSSSITDVETVTNTNYLKPNSTEVASTENRNQIAHQDSNLGLVKLSSLYKPNANFQMDYDILSKFSKQDENNSLLREVIDEDNNTSTENILSNKKQNPFTINQNLSFYYTPSSKHVFAFESQHLYQEEDPFYNANLQSLPFNLSGYISGQNRNNINQDRFVKTNKLDTKLDYYYMITPKSNINVTLGNTYSYQSFNSRIFQILDNEDVNNLDDAENTNDVNYKFDDAFLGLHYKILTGKFTLTPGFSIHNYSLNNTQLGSSYKQNFGRILPDFLAIYQIKKAESLTYNFSYNNNFTDINRLAEGFVLNNYNSLTKGNRTIENSIQQSHSLRYFKYNMFNFENISAFINYNKTVDAVKNRALFNNVNQISSPINSAFADESISGNLRYGRSFFKYYKASISATLNWSKFNNIQVDRVTFQDVLVTNESFTQNYNVSASTNFKNFPNLELGYGYSVNQYPNDTFYTDRPNAKLEYFFLKSFSFVSEYEYYHYYNKDKTVENEYDFLSASLIFQKTKDSHFEYKVSVTNLLNTKALKDNSFSQFSTSDSQYTIQPRYLIFTLKYNL</sequence>
<evidence type="ECO:0000313" key="3">
    <source>
        <dbReference type="EMBL" id="WNM21406.1"/>
    </source>
</evidence>
<dbReference type="EMBL" id="CP134890">
    <property type="protein sequence ID" value="WNM21406.1"/>
    <property type="molecule type" value="Genomic_DNA"/>
</dbReference>
<dbReference type="GO" id="GO:0004180">
    <property type="term" value="F:carboxypeptidase activity"/>
    <property type="evidence" value="ECO:0007669"/>
    <property type="project" value="UniProtKB-KW"/>
</dbReference>
<dbReference type="Proteomes" id="UP001304515">
    <property type="component" value="Chromosome"/>
</dbReference>